<name>A0A6P8HUH0_ACTTE</name>
<feature type="compositionally biased region" description="Basic and acidic residues" evidence="1">
    <location>
        <begin position="367"/>
        <end position="378"/>
    </location>
</feature>
<feature type="compositionally biased region" description="Basic and acidic residues" evidence="1">
    <location>
        <begin position="550"/>
        <end position="565"/>
    </location>
</feature>
<feature type="region of interest" description="Disordered" evidence="1">
    <location>
        <begin position="443"/>
        <end position="485"/>
    </location>
</feature>
<feature type="compositionally biased region" description="Polar residues" evidence="1">
    <location>
        <begin position="618"/>
        <end position="627"/>
    </location>
</feature>
<feature type="region of interest" description="Disordered" evidence="1">
    <location>
        <begin position="523"/>
        <end position="627"/>
    </location>
</feature>
<feature type="compositionally biased region" description="Basic residues" evidence="1">
    <location>
        <begin position="530"/>
        <end position="549"/>
    </location>
</feature>
<dbReference type="GeneID" id="116293003"/>
<sequence>MEKLLETEKGADKPKRLHSRRRTFLGIARHTKTPKRSLSGNTEYAGGILTKTPVNRSCSVRKPLQVVSATKASNSSFFSITRKDKSAYAAKMFGTKMMEPVVKSKTPVAFTTPKPQGSFNVPCGKPESTDGCIFEGRQLSESLGSSSDDFRNSFNDGEKPFILQSLLGSRKSKKLDFIVKDSKISKSAGMNTNHDKMSSASSETLITRTSASSSTIPKASVSSVVAESTASSVIAKSSPSSSTNSSVSPVITDSSSSMITKASISSCTITSCTTSKRMRVDENIKLGLASDLPVITSTLNNDTKCKQSSINQGTLHTVHDEADEDKEFSNSVFSETVGKKDSKAFNKDVESNLSRAQNSSVCSVKMENKNVKKPERNKLKVSRRSAGSSRKALQEARLQGLKNNFKNTTQDFETCSSVSLTPSPADAAEIPPSSPLETEIFCTQKSTPSPTGNDIDKVCVSKSETQSQSSSSSTTSSQSLESSTKTNKDWMHLFEEPFPRRSPRLSSLPASTAKDYEYLMDNFSPLTSRMRSKGRKKQPRTRSSQKKKKKGEDADNHSVPSKEAKMPVSPLVLAEKETAPPILQTSASENDAKTKEESLKRPKTEKPDNNILSKKKSNVSINQTSENDSLVPSATSLHLSQNEKFCFPRPPAILSCPRGPYSMIVDFALPDKDYAKLKLAKIKGNQARKKATMDYEETSSHCDLRKKEKLNKNLVNDKDKVNESFKTDEEITESYDGSANAATNIVDSTVNNKETRGIREEREMNAIPRDISDKNESQSQKKDTLYFEVEDDNGFIPATPKTKTDLSITTVSKSNDNLSEERFTQYSDSDNTLSGSILQNLQASSIIDNNTKPEKGKSLDSPICSKNKHLDNIVTSTSLVRNGPGSPSIPQVEKGSPELLKVPLKQQKSLCLQNHLEESRKCSQNRGRSSPLEKYKKSIEIEMKGNENGITCEKLPLGKECVPSSQGSTASQSPNDLKGLLFLNGSVEKNSHPIPLSNNALSSQNQQKGQQGGSETLDDSENTSVKSISLESKRNLDVVQDSIRKDVQKIDDALPWKQEDTKLVGGLEVTNICSDKEGLLSQEKCILGHVNDVTDHLSNHGSKTLEVLACRSENFEMVSAANQITVSQPCFNKTLSFSLGDTGKGSSVNEVAESHFALDSLPSSFLHDTEMGSIVNQESKNSEYAQNLERNIKNPLDISTLLCSNTEEFDNTPGSIKGTMPLYSNPEECNEQPADPDCSFPLCPDTEEFSHAVDVPSGQNTGEFGIVESESLEPSIGDTATPHGKASVPQGSSVMDIESACQAENSILTPVLMQACLQHENSESNKVLSISMSTYDSPGHVVKKRDVIAVCLSHWVVLWIKMGGQEWTVLKSWTLDNTDCKMFQMVKFLPVISHLVLFVGGRFASANGRVYGYSDTTSYDFQLEYEDACDDLMSFSSMCVLNEKEQCINSTASDVELVVAGETASGPVVSKWSLDCHCLDVKKHQALTLPDGSGAITSLCTVDGNCCLLVGSTGAHLLLWNLKRCDLLKEINLSRPGLHNFDCLQAATEMGLLFLTMCQRSATQKDKFESDASPCLLYALNPLNNTFKCLKHFPHKELTSSPKCSSVFGQYLALGCQDGMAWLVNMAAPHHWATFPVFQGAIESISFHPNRPILAFGGGKNACVHVYSLS</sequence>
<evidence type="ECO:0000313" key="2">
    <source>
        <dbReference type="Proteomes" id="UP000515163"/>
    </source>
</evidence>
<feature type="region of interest" description="Disordered" evidence="1">
    <location>
        <begin position="367"/>
        <end position="393"/>
    </location>
</feature>
<dbReference type="OrthoDB" id="5990208at2759"/>
<feature type="compositionally biased region" description="Low complexity" evidence="1">
    <location>
        <begin position="461"/>
        <end position="485"/>
    </location>
</feature>
<dbReference type="InterPro" id="IPR036322">
    <property type="entry name" value="WD40_repeat_dom_sf"/>
</dbReference>
<reference evidence="3" key="1">
    <citation type="submission" date="2025-08" db="UniProtKB">
        <authorList>
            <consortium name="RefSeq"/>
        </authorList>
    </citation>
    <scope>IDENTIFICATION</scope>
    <source>
        <tissue evidence="3">Tentacle</tissue>
    </source>
</reference>
<evidence type="ECO:0000256" key="1">
    <source>
        <dbReference type="SAM" id="MobiDB-lite"/>
    </source>
</evidence>
<feature type="region of interest" description="Disordered" evidence="1">
    <location>
        <begin position="233"/>
        <end position="252"/>
    </location>
</feature>
<dbReference type="Gene3D" id="2.130.10.10">
    <property type="entry name" value="YVTN repeat-like/Quinoprotein amine dehydrogenase"/>
    <property type="match status" value="1"/>
</dbReference>
<dbReference type="InterPro" id="IPR001680">
    <property type="entry name" value="WD40_rpt"/>
</dbReference>
<dbReference type="InterPro" id="IPR015943">
    <property type="entry name" value="WD40/YVTN_repeat-like_dom_sf"/>
</dbReference>
<proteinExistence type="predicted"/>
<dbReference type="RefSeq" id="XP_031556242.1">
    <property type="nucleotide sequence ID" value="XM_031700382.1"/>
</dbReference>
<protein>
    <submittedName>
        <fullName evidence="3">Uncharacterized protein LOC116293003</fullName>
    </submittedName>
</protein>
<dbReference type="SUPFAM" id="SSF50978">
    <property type="entry name" value="WD40 repeat-like"/>
    <property type="match status" value="1"/>
</dbReference>
<feature type="compositionally biased region" description="Basic and acidic residues" evidence="1">
    <location>
        <begin position="590"/>
        <end position="608"/>
    </location>
</feature>
<feature type="compositionally biased region" description="Polar residues" evidence="1">
    <location>
        <begin position="443"/>
        <end position="452"/>
    </location>
</feature>
<evidence type="ECO:0000313" key="3">
    <source>
        <dbReference type="RefSeq" id="XP_031556242.1"/>
    </source>
</evidence>
<keyword evidence="2" id="KW-1185">Reference proteome</keyword>
<feature type="compositionally biased region" description="Basic and acidic residues" evidence="1">
    <location>
        <begin position="1"/>
        <end position="14"/>
    </location>
</feature>
<accession>A0A6P8HUH0</accession>
<gene>
    <name evidence="3" type="primary">LOC116293003</name>
</gene>
<dbReference type="InParanoid" id="A0A6P8HUH0"/>
<dbReference type="SMART" id="SM00320">
    <property type="entry name" value="WD40"/>
    <property type="match status" value="3"/>
</dbReference>
<feature type="region of interest" description="Disordered" evidence="1">
    <location>
        <begin position="1"/>
        <end position="21"/>
    </location>
</feature>
<feature type="region of interest" description="Disordered" evidence="1">
    <location>
        <begin position="992"/>
        <end position="1028"/>
    </location>
</feature>
<dbReference type="KEGG" id="aten:116293003"/>
<dbReference type="Proteomes" id="UP000515163">
    <property type="component" value="Unplaced"/>
</dbReference>
<organism evidence="2 3">
    <name type="scientific">Actinia tenebrosa</name>
    <name type="common">Australian red waratah sea anemone</name>
    <dbReference type="NCBI Taxonomy" id="6105"/>
    <lineage>
        <taxon>Eukaryota</taxon>
        <taxon>Metazoa</taxon>
        <taxon>Cnidaria</taxon>
        <taxon>Anthozoa</taxon>
        <taxon>Hexacorallia</taxon>
        <taxon>Actiniaria</taxon>
        <taxon>Actiniidae</taxon>
        <taxon>Actinia</taxon>
    </lineage>
</organism>